<keyword evidence="7 8" id="KW-0131">Cell cycle</keyword>
<dbReference type="NCBIfam" id="TIGR02802">
    <property type="entry name" value="Pal_lipo"/>
    <property type="match status" value="1"/>
</dbReference>
<dbReference type="InterPro" id="IPR039001">
    <property type="entry name" value="Pal"/>
</dbReference>
<evidence type="ECO:0000313" key="11">
    <source>
        <dbReference type="EMBL" id="NNM74297.1"/>
    </source>
</evidence>
<dbReference type="GO" id="GO:0009279">
    <property type="term" value="C:cell outer membrane"/>
    <property type="evidence" value="ECO:0007669"/>
    <property type="project" value="UniProtKB-SubCell"/>
</dbReference>
<evidence type="ECO:0000259" key="10">
    <source>
        <dbReference type="PROSITE" id="PS51123"/>
    </source>
</evidence>
<dbReference type="RefSeq" id="WP_171219747.1">
    <property type="nucleotide sequence ID" value="NZ_JABEPP010000005.1"/>
</dbReference>
<evidence type="ECO:0000256" key="1">
    <source>
        <dbReference type="ARBA" id="ARBA00022618"/>
    </source>
</evidence>
<keyword evidence="2 8" id="KW-0732">Signal</keyword>
<comment type="function">
    <text evidence="8">Part of the Tol-Pal system, which plays a role in outer membrane invagination during cell division and is important for maintaining outer membrane integrity.</text>
</comment>
<comment type="subunit">
    <text evidence="8">The Tol-Pal system is composed of five core proteins: the inner membrane proteins TolA, TolQ and TolR, the periplasmic protein TolB and the outer membrane protein Pal. They form a network linking the inner and outer membranes and the peptidoglycan layer.</text>
</comment>
<dbReference type="Gene3D" id="3.30.1330.60">
    <property type="entry name" value="OmpA-like domain"/>
    <property type="match status" value="1"/>
</dbReference>
<protein>
    <recommendedName>
        <fullName evidence="8">Peptidoglycan-associated lipoprotein</fullName>
        <shortName evidence="8">PAL</shortName>
    </recommendedName>
</protein>
<dbReference type="InterPro" id="IPR014169">
    <property type="entry name" value="Pal_lipo_C"/>
</dbReference>
<keyword evidence="3 8" id="KW-0472">Membrane</keyword>
<feature type="domain" description="OmpA-like" evidence="10">
    <location>
        <begin position="59"/>
        <end position="176"/>
    </location>
</feature>
<dbReference type="SUPFAM" id="SSF103088">
    <property type="entry name" value="OmpA-like"/>
    <property type="match status" value="1"/>
</dbReference>
<dbReference type="InterPro" id="IPR006664">
    <property type="entry name" value="OMP_bac"/>
</dbReference>
<keyword evidence="12" id="KW-1185">Reference proteome</keyword>
<dbReference type="PROSITE" id="PS51257">
    <property type="entry name" value="PROKAR_LIPOPROTEIN"/>
    <property type="match status" value="1"/>
</dbReference>
<evidence type="ECO:0000256" key="8">
    <source>
        <dbReference type="HAMAP-Rule" id="MF_02204"/>
    </source>
</evidence>
<gene>
    <name evidence="8 11" type="primary">pal</name>
    <name evidence="11" type="ORF">HJG44_18215</name>
</gene>
<dbReference type="PROSITE" id="PS01068">
    <property type="entry name" value="OMPA_1"/>
    <property type="match status" value="1"/>
</dbReference>
<organism evidence="11 12">
    <name type="scientific">Enterovirga aerilata</name>
    <dbReference type="NCBI Taxonomy" id="2730920"/>
    <lineage>
        <taxon>Bacteria</taxon>
        <taxon>Pseudomonadati</taxon>
        <taxon>Pseudomonadota</taxon>
        <taxon>Alphaproteobacteria</taxon>
        <taxon>Hyphomicrobiales</taxon>
        <taxon>Methylobacteriaceae</taxon>
        <taxon>Enterovirga</taxon>
    </lineage>
</organism>
<dbReference type="HAMAP" id="MF_02204">
    <property type="entry name" value="Pal"/>
    <property type="match status" value="1"/>
</dbReference>
<dbReference type="AlphaFoldDB" id="A0A849IE98"/>
<dbReference type="InterPro" id="IPR006690">
    <property type="entry name" value="OMPA-like_CS"/>
</dbReference>
<evidence type="ECO:0000313" key="12">
    <source>
        <dbReference type="Proteomes" id="UP000564885"/>
    </source>
</evidence>
<name>A0A849IE98_9HYPH</name>
<dbReference type="CDD" id="cd07185">
    <property type="entry name" value="OmpA_C-like"/>
    <property type="match status" value="1"/>
</dbReference>
<proteinExistence type="inferred from homology"/>
<evidence type="ECO:0000256" key="5">
    <source>
        <dbReference type="ARBA" id="ARBA00023237"/>
    </source>
</evidence>
<dbReference type="PANTHER" id="PTHR30329:SF21">
    <property type="entry name" value="LIPOPROTEIN YIAD-RELATED"/>
    <property type="match status" value="1"/>
</dbReference>
<evidence type="ECO:0000256" key="3">
    <source>
        <dbReference type="ARBA" id="ARBA00023136"/>
    </source>
</evidence>
<dbReference type="Pfam" id="PF00691">
    <property type="entry name" value="OmpA"/>
    <property type="match status" value="1"/>
</dbReference>
<feature type="chain" id="PRO_5032671974" description="Peptidoglycan-associated lipoprotein" evidence="9">
    <location>
        <begin position="26"/>
        <end position="178"/>
    </location>
</feature>
<evidence type="ECO:0000256" key="6">
    <source>
        <dbReference type="ARBA" id="ARBA00023288"/>
    </source>
</evidence>
<evidence type="ECO:0000256" key="2">
    <source>
        <dbReference type="ARBA" id="ARBA00022729"/>
    </source>
</evidence>
<dbReference type="PRINTS" id="PR01023">
    <property type="entry name" value="NAFLGMOTY"/>
</dbReference>
<dbReference type="PRINTS" id="PR01021">
    <property type="entry name" value="OMPADOMAIN"/>
</dbReference>
<comment type="subcellular location">
    <subcellularLocation>
        <location evidence="8">Cell outer membrane</location>
        <topology evidence="8">Lipid-anchor</topology>
    </subcellularLocation>
</comment>
<dbReference type="PANTHER" id="PTHR30329">
    <property type="entry name" value="STATOR ELEMENT OF FLAGELLAR MOTOR COMPLEX"/>
    <property type="match status" value="1"/>
</dbReference>
<dbReference type="Proteomes" id="UP000564885">
    <property type="component" value="Unassembled WGS sequence"/>
</dbReference>
<dbReference type="InterPro" id="IPR006665">
    <property type="entry name" value="OmpA-like"/>
</dbReference>
<reference evidence="11 12" key="1">
    <citation type="submission" date="2020-04" db="EMBL/GenBank/DDBJ databases">
        <title>Enterovirga sp. isolate from soil.</title>
        <authorList>
            <person name="Chea S."/>
            <person name="Kim D.-U."/>
        </authorList>
    </citation>
    <scope>NUCLEOTIDE SEQUENCE [LARGE SCALE GENOMIC DNA]</scope>
    <source>
        <strain evidence="11 12">DB1703</strain>
    </source>
</reference>
<keyword evidence="1 8" id="KW-0132">Cell division</keyword>
<comment type="caution">
    <text evidence="11">The sequence shown here is derived from an EMBL/GenBank/DDBJ whole genome shotgun (WGS) entry which is preliminary data.</text>
</comment>
<evidence type="ECO:0000256" key="4">
    <source>
        <dbReference type="ARBA" id="ARBA00023139"/>
    </source>
</evidence>
<comment type="similarity">
    <text evidence="8">Belongs to the Pal lipoprotein family.</text>
</comment>
<evidence type="ECO:0000256" key="9">
    <source>
        <dbReference type="SAM" id="SignalP"/>
    </source>
</evidence>
<feature type="signal peptide" evidence="9">
    <location>
        <begin position="1"/>
        <end position="25"/>
    </location>
</feature>
<keyword evidence="4 8" id="KW-0564">Palmitate</keyword>
<sequence>MLSSLARGATALRLAAVFAAALSIAACSSTPDQLADASGAGGAGGRGFGAGGAATPGSAQDFVVNVGDRVFFESDSSDLTPTATATLDRQAEWLQRYPRHSFLIEGHADERGTREYNFSLGARRAQTVRDYLASRGIPSSRMRTVSYGKERPVAVCNDISCWSQNRRAVTVIGGAGES</sequence>
<keyword evidence="5 8" id="KW-0998">Cell outer membrane</keyword>
<keyword evidence="6 8" id="KW-0449">Lipoprotein</keyword>
<dbReference type="GO" id="GO:0051301">
    <property type="term" value="P:cell division"/>
    <property type="evidence" value="ECO:0007669"/>
    <property type="project" value="UniProtKB-UniRule"/>
</dbReference>
<dbReference type="EMBL" id="JABEPP010000005">
    <property type="protein sequence ID" value="NNM74297.1"/>
    <property type="molecule type" value="Genomic_DNA"/>
</dbReference>
<evidence type="ECO:0000256" key="7">
    <source>
        <dbReference type="ARBA" id="ARBA00023306"/>
    </source>
</evidence>
<dbReference type="InterPro" id="IPR036737">
    <property type="entry name" value="OmpA-like_sf"/>
</dbReference>
<dbReference type="InterPro" id="IPR050330">
    <property type="entry name" value="Bact_OuterMem_StrucFunc"/>
</dbReference>
<dbReference type="PROSITE" id="PS51123">
    <property type="entry name" value="OMPA_2"/>
    <property type="match status" value="1"/>
</dbReference>
<accession>A0A849IE98</accession>